<feature type="chain" id="PRO_5035918335" description="Fibronectin type-III domain-containing protein" evidence="1">
    <location>
        <begin position="23"/>
        <end position="265"/>
    </location>
</feature>
<gene>
    <name evidence="2" type="ORF">CAUJ_LOCUS7309</name>
</gene>
<feature type="signal peptide" evidence="1">
    <location>
        <begin position="1"/>
        <end position="22"/>
    </location>
</feature>
<evidence type="ECO:0000313" key="2">
    <source>
        <dbReference type="EMBL" id="CAD6191390.1"/>
    </source>
</evidence>
<dbReference type="EMBL" id="CAJGYM010000020">
    <property type="protein sequence ID" value="CAD6191390.1"/>
    <property type="molecule type" value="Genomic_DNA"/>
</dbReference>
<keyword evidence="1" id="KW-0732">Signal</keyword>
<proteinExistence type="predicted"/>
<name>A0A8S1HDJ9_9PELO</name>
<evidence type="ECO:0000313" key="3">
    <source>
        <dbReference type="Proteomes" id="UP000835052"/>
    </source>
</evidence>
<organism evidence="2 3">
    <name type="scientific">Caenorhabditis auriculariae</name>
    <dbReference type="NCBI Taxonomy" id="2777116"/>
    <lineage>
        <taxon>Eukaryota</taxon>
        <taxon>Metazoa</taxon>
        <taxon>Ecdysozoa</taxon>
        <taxon>Nematoda</taxon>
        <taxon>Chromadorea</taxon>
        <taxon>Rhabditida</taxon>
        <taxon>Rhabditina</taxon>
        <taxon>Rhabditomorpha</taxon>
        <taxon>Rhabditoidea</taxon>
        <taxon>Rhabditidae</taxon>
        <taxon>Peloderinae</taxon>
        <taxon>Caenorhabditis</taxon>
    </lineage>
</organism>
<protein>
    <recommendedName>
        <fullName evidence="4">Fibronectin type-III domain-containing protein</fullName>
    </recommendedName>
</protein>
<dbReference type="OrthoDB" id="5832220at2759"/>
<dbReference type="Proteomes" id="UP000835052">
    <property type="component" value="Unassembled WGS sequence"/>
</dbReference>
<evidence type="ECO:0008006" key="4">
    <source>
        <dbReference type="Google" id="ProtNLM"/>
    </source>
</evidence>
<comment type="caution">
    <text evidence="2">The sequence shown here is derived from an EMBL/GenBank/DDBJ whole genome shotgun (WGS) entry which is preliminary data.</text>
</comment>
<sequence length="265" mass="30370">MKMRVFMRLFPVVLLLSKEVLGVARFAVSTLSDTSLVLRIVDASNVSSFDITVHIFDVQQQSLFRRTHLKHATSDQLLAFDGLRPATWFAVRVEYRLFYKDDDSQDADGIRTTKQEMVVKTKKTEREDPKKVDDMVAFINDLFVTKDNIYIGVGSVFKDSKKVATVIVPELKCSRGIVSPISQQVIQHASFHFDLSKLPKEDRKCSTICVFPYLRFQVLNGTSETFRGREWCGTVEDAKVLLSNDFSSRLYLLCFLLFLVYNNLK</sequence>
<evidence type="ECO:0000256" key="1">
    <source>
        <dbReference type="SAM" id="SignalP"/>
    </source>
</evidence>
<accession>A0A8S1HDJ9</accession>
<reference evidence="2" key="1">
    <citation type="submission" date="2020-10" db="EMBL/GenBank/DDBJ databases">
        <authorList>
            <person name="Kikuchi T."/>
        </authorList>
    </citation>
    <scope>NUCLEOTIDE SEQUENCE</scope>
    <source>
        <strain evidence="2">NKZ352</strain>
    </source>
</reference>
<keyword evidence="3" id="KW-1185">Reference proteome</keyword>
<dbReference type="AlphaFoldDB" id="A0A8S1HDJ9"/>